<protein>
    <submittedName>
        <fullName evidence="5">GntR family transcriptional regulator</fullName>
    </submittedName>
</protein>
<organism evidence="5 6">
    <name type="scientific">Amycolatopsis decaplanina DSM 44594</name>
    <dbReference type="NCBI Taxonomy" id="1284240"/>
    <lineage>
        <taxon>Bacteria</taxon>
        <taxon>Bacillati</taxon>
        <taxon>Actinomycetota</taxon>
        <taxon>Actinomycetes</taxon>
        <taxon>Pseudonocardiales</taxon>
        <taxon>Pseudonocardiaceae</taxon>
        <taxon>Amycolatopsis</taxon>
    </lineage>
</organism>
<dbReference type="GO" id="GO:0003677">
    <property type="term" value="F:DNA binding"/>
    <property type="evidence" value="ECO:0007669"/>
    <property type="project" value="UniProtKB-KW"/>
</dbReference>
<dbReference type="PANTHER" id="PTHR44846:SF1">
    <property type="entry name" value="MANNOSYL-D-GLYCERATE TRANSPORT_METABOLISM SYSTEM REPRESSOR MNGR-RELATED"/>
    <property type="match status" value="1"/>
</dbReference>
<dbReference type="PANTHER" id="PTHR44846">
    <property type="entry name" value="MANNOSYL-D-GLYCERATE TRANSPORT/METABOLISM SYSTEM REPRESSOR MNGR-RELATED"/>
    <property type="match status" value="1"/>
</dbReference>
<dbReference type="InterPro" id="IPR011663">
    <property type="entry name" value="UTRA"/>
</dbReference>
<proteinExistence type="predicted"/>
<dbReference type="CDD" id="cd07377">
    <property type="entry name" value="WHTH_GntR"/>
    <property type="match status" value="1"/>
</dbReference>
<dbReference type="InterPro" id="IPR036388">
    <property type="entry name" value="WH-like_DNA-bd_sf"/>
</dbReference>
<keyword evidence="6" id="KW-1185">Reference proteome</keyword>
<evidence type="ECO:0000313" key="6">
    <source>
        <dbReference type="Proteomes" id="UP000054226"/>
    </source>
</evidence>
<dbReference type="GO" id="GO:0003700">
    <property type="term" value="F:DNA-binding transcription factor activity"/>
    <property type="evidence" value="ECO:0007669"/>
    <property type="project" value="InterPro"/>
</dbReference>
<dbReference type="InterPro" id="IPR050679">
    <property type="entry name" value="Bact_HTH_transcr_reg"/>
</dbReference>
<dbReference type="SUPFAM" id="SSF64288">
    <property type="entry name" value="Chorismate lyase-like"/>
    <property type="match status" value="1"/>
</dbReference>
<dbReference type="Proteomes" id="UP000054226">
    <property type="component" value="Unassembled WGS sequence"/>
</dbReference>
<keyword evidence="1" id="KW-0805">Transcription regulation</keyword>
<dbReference type="PROSITE" id="PS50949">
    <property type="entry name" value="HTH_GNTR"/>
    <property type="match status" value="1"/>
</dbReference>
<name>M2Z239_9PSEU</name>
<keyword evidence="2" id="KW-0238">DNA-binding</keyword>
<dbReference type="AlphaFoldDB" id="M2Z239"/>
<evidence type="ECO:0000256" key="1">
    <source>
        <dbReference type="ARBA" id="ARBA00023015"/>
    </source>
</evidence>
<gene>
    <name evidence="5" type="ORF">H074_25707</name>
</gene>
<comment type="caution">
    <text evidence="5">The sequence shown here is derived from an EMBL/GenBank/DDBJ whole genome shotgun (WGS) entry which is preliminary data.</text>
</comment>
<dbReference type="Pfam" id="PF07702">
    <property type="entry name" value="UTRA"/>
    <property type="match status" value="1"/>
</dbReference>
<dbReference type="InterPro" id="IPR000524">
    <property type="entry name" value="Tscrpt_reg_HTH_GntR"/>
</dbReference>
<evidence type="ECO:0000313" key="5">
    <source>
        <dbReference type="EMBL" id="EME54968.1"/>
    </source>
</evidence>
<dbReference type="GO" id="GO:0045892">
    <property type="term" value="P:negative regulation of DNA-templated transcription"/>
    <property type="evidence" value="ECO:0007669"/>
    <property type="project" value="TreeGrafter"/>
</dbReference>
<dbReference type="PRINTS" id="PR00035">
    <property type="entry name" value="HTHGNTR"/>
</dbReference>
<sequence length="222" mass="23820">MRLIGDTAPGVVVASERDVAAELGVSRPTVRAAIEELADEGLVIRRHGRGTFTGPLQDIADTPVTPPAVVKGFDEAGWSSRVLSFTRPLTTPSRTVRLEVKNRAPVVNVVRVLEQGGVPIAIEHVALPEDLLPGLVPADLAVPDLHRLLRERFGMVARTARETLEPGLADPGQAELLGVDVHTPVMRAERLIRDTRGRVVALSEAVYRGDRHPVTSIPGFGG</sequence>
<dbReference type="InterPro" id="IPR028978">
    <property type="entry name" value="Chorismate_lyase_/UTRA_dom_sf"/>
</dbReference>
<evidence type="ECO:0000259" key="4">
    <source>
        <dbReference type="PROSITE" id="PS50949"/>
    </source>
</evidence>
<evidence type="ECO:0000256" key="3">
    <source>
        <dbReference type="ARBA" id="ARBA00023163"/>
    </source>
</evidence>
<dbReference type="Gene3D" id="1.10.10.10">
    <property type="entry name" value="Winged helix-like DNA-binding domain superfamily/Winged helix DNA-binding domain"/>
    <property type="match status" value="1"/>
</dbReference>
<dbReference type="SMART" id="SM00866">
    <property type="entry name" value="UTRA"/>
    <property type="match status" value="1"/>
</dbReference>
<dbReference type="PATRIC" id="fig|1284240.4.peg.5223"/>
<feature type="domain" description="HTH gntR-type" evidence="4">
    <location>
        <begin position="1"/>
        <end position="56"/>
    </location>
</feature>
<dbReference type="EMBL" id="AOHO01000068">
    <property type="protein sequence ID" value="EME54968.1"/>
    <property type="molecule type" value="Genomic_DNA"/>
</dbReference>
<dbReference type="SMART" id="SM00345">
    <property type="entry name" value="HTH_GNTR"/>
    <property type="match status" value="1"/>
</dbReference>
<evidence type="ECO:0000256" key="2">
    <source>
        <dbReference type="ARBA" id="ARBA00023125"/>
    </source>
</evidence>
<dbReference type="InterPro" id="IPR036390">
    <property type="entry name" value="WH_DNA-bd_sf"/>
</dbReference>
<dbReference type="Gene3D" id="3.40.1410.10">
    <property type="entry name" value="Chorismate lyase-like"/>
    <property type="match status" value="1"/>
</dbReference>
<dbReference type="Pfam" id="PF00392">
    <property type="entry name" value="GntR"/>
    <property type="match status" value="1"/>
</dbReference>
<accession>M2Z239</accession>
<keyword evidence="3" id="KW-0804">Transcription</keyword>
<dbReference type="SUPFAM" id="SSF46785">
    <property type="entry name" value="Winged helix' DNA-binding domain"/>
    <property type="match status" value="1"/>
</dbReference>
<reference evidence="5 6" key="1">
    <citation type="journal article" date="2013" name="Genome Announc.">
        <title>Draft Genome Sequence of Amycolatopsis decaplanina Strain DSM 44594T.</title>
        <authorList>
            <person name="Kaur N."/>
            <person name="Kumar S."/>
            <person name="Bala M."/>
            <person name="Raghava G.P."/>
            <person name="Mayilraj S."/>
        </authorList>
    </citation>
    <scope>NUCLEOTIDE SEQUENCE [LARGE SCALE GENOMIC DNA]</scope>
    <source>
        <strain evidence="5 6">DSM 44594</strain>
    </source>
</reference>